<feature type="transmembrane region" description="Helical" evidence="1">
    <location>
        <begin position="21"/>
        <end position="44"/>
    </location>
</feature>
<gene>
    <name evidence="2" type="ORF">H8S84_04050</name>
</gene>
<keyword evidence="1" id="KW-0812">Transmembrane</keyword>
<accession>A0A923SMB0</accession>
<comment type="caution">
    <text evidence="2">The sequence shown here is derived from an EMBL/GenBank/DDBJ whole genome shotgun (WGS) entry which is preliminary data.</text>
</comment>
<sequence length="142" mass="15897">MGNNKKGSQQNGSDERDNKKNWLEWVVFGISLLLVLSILGYLGYQTYTHKPSTADLYVQSWPDPSQNSPNRYHVLLENKGGATAETVIIELALMKGDQEVETAQLEIAFAPQESKREGWVGFRNDPGKADTLIARVVSYKKP</sequence>
<evidence type="ECO:0000313" key="3">
    <source>
        <dbReference type="Proteomes" id="UP000603640"/>
    </source>
</evidence>
<evidence type="ECO:0000256" key="1">
    <source>
        <dbReference type="SAM" id="Phobius"/>
    </source>
</evidence>
<dbReference type="EMBL" id="JACRVF010000001">
    <property type="protein sequence ID" value="MBC5992005.1"/>
    <property type="molecule type" value="Genomic_DNA"/>
</dbReference>
<reference evidence="2" key="1">
    <citation type="submission" date="2020-08" db="EMBL/GenBank/DDBJ databases">
        <title>Pontibacter sp. SD6 16S ribosomal RNA gene Genome sequencing and assembly.</title>
        <authorList>
            <person name="Kang M."/>
        </authorList>
    </citation>
    <scope>NUCLEOTIDE SEQUENCE</scope>
    <source>
        <strain evidence="2">SD6</strain>
    </source>
</reference>
<keyword evidence="1" id="KW-0472">Membrane</keyword>
<evidence type="ECO:0000313" key="2">
    <source>
        <dbReference type="EMBL" id="MBC5992005.1"/>
    </source>
</evidence>
<protein>
    <recommendedName>
        <fullName evidence="4">TIGR02588 family protein</fullName>
    </recommendedName>
</protein>
<organism evidence="2 3">
    <name type="scientific">Pontibacter cellulosilyticus</name>
    <dbReference type="NCBI Taxonomy" id="1720253"/>
    <lineage>
        <taxon>Bacteria</taxon>
        <taxon>Pseudomonadati</taxon>
        <taxon>Bacteroidota</taxon>
        <taxon>Cytophagia</taxon>
        <taxon>Cytophagales</taxon>
        <taxon>Hymenobacteraceae</taxon>
        <taxon>Pontibacter</taxon>
    </lineage>
</organism>
<dbReference type="Proteomes" id="UP000603640">
    <property type="component" value="Unassembled WGS sequence"/>
</dbReference>
<keyword evidence="1" id="KW-1133">Transmembrane helix</keyword>
<evidence type="ECO:0008006" key="4">
    <source>
        <dbReference type="Google" id="ProtNLM"/>
    </source>
</evidence>
<name>A0A923SMB0_9BACT</name>
<dbReference type="AlphaFoldDB" id="A0A923SMB0"/>
<keyword evidence="3" id="KW-1185">Reference proteome</keyword>
<proteinExistence type="predicted"/>